<feature type="chain" id="PRO_5009907420" description="Adhesin domain-containing protein" evidence="2">
    <location>
        <begin position="31"/>
        <end position="634"/>
    </location>
</feature>
<accession>A0A1M4SZ90</accession>
<keyword evidence="4" id="KW-1185">Reference proteome</keyword>
<dbReference type="EMBL" id="FQVM01000001">
    <property type="protein sequence ID" value="SHE37511.1"/>
    <property type="molecule type" value="Genomic_DNA"/>
</dbReference>
<dbReference type="OrthoDB" id="1967178at2"/>
<dbReference type="Proteomes" id="UP000184035">
    <property type="component" value="Unassembled WGS sequence"/>
</dbReference>
<proteinExistence type="predicted"/>
<sequence>MSKKVKKIITMVSAFAIVANFLVGSSIAKAASNDVEDWINSAVTQKTFYHYNMAYAKALKIEDPYKRDQYLNKLIPVVNDVWNNEIGVFVKDLEELTKSKSARLYDDLEARMNKSTLNNVDKQYLLNELCTWGRKLIWSDDYRLALDSLLLAWQSKSNIDIENADKLIENIENPLNKEYLKDELQKIKNIAYVDAKEVEENKVKPKENLDLIEENNKKDLVEKKEEIKEKDLNKDKQDKEESKRKDLNKGIVENNKGSQIGLQDKKEEPKKEIKKENNINENRIHEDKHDSNEDKEPIDVLEKKEKEEEKEVEKVKDNQVEDERNIENPIDDKAQIEEEHKAQDDELEEEKEVNEERFEDYYYGNKKGEDTFIVNDENQDITINKKDYKGSLTIHSKGHNVNLDGVRVNGDLIIEANGGNEQITLSNIKSNGCVRVRNCGASFNGENLEVSSLILSNRSTNIDSNININNIYCRTLELIFEDGQPNVTLGGDNNDIEALGIFSPAKIQSNINEGFIREIQVDINKNVKREKNVEIKGDVNHSMLQTYRVDKLSLEGIFGILKVSEKTIVDIKSPSSFDILDIDSEGVDLKSDNGDIVSFLTNNVKDIFIKEGIVNDSASQAKNILENNRHYDED</sequence>
<feature type="compositionally biased region" description="Basic and acidic residues" evidence="1">
    <location>
        <begin position="231"/>
        <end position="248"/>
    </location>
</feature>
<dbReference type="RefSeq" id="WP_072892400.1">
    <property type="nucleotide sequence ID" value="NZ_FQVM01000001.1"/>
</dbReference>
<feature type="signal peptide" evidence="2">
    <location>
        <begin position="1"/>
        <end position="30"/>
    </location>
</feature>
<name>A0A1M4SZ90_9CLOT</name>
<feature type="region of interest" description="Disordered" evidence="1">
    <location>
        <begin position="231"/>
        <end position="354"/>
    </location>
</feature>
<feature type="compositionally biased region" description="Basic and acidic residues" evidence="1">
    <location>
        <begin position="263"/>
        <end position="344"/>
    </location>
</feature>
<evidence type="ECO:0000256" key="1">
    <source>
        <dbReference type="SAM" id="MobiDB-lite"/>
    </source>
</evidence>
<evidence type="ECO:0000256" key="2">
    <source>
        <dbReference type="SAM" id="SignalP"/>
    </source>
</evidence>
<dbReference type="AlphaFoldDB" id="A0A1M4SZ90"/>
<gene>
    <name evidence="3" type="ORF">SAMN05443638_101250</name>
</gene>
<organism evidence="3 4">
    <name type="scientific">Clostridium fallax</name>
    <dbReference type="NCBI Taxonomy" id="1533"/>
    <lineage>
        <taxon>Bacteria</taxon>
        <taxon>Bacillati</taxon>
        <taxon>Bacillota</taxon>
        <taxon>Clostridia</taxon>
        <taxon>Eubacteriales</taxon>
        <taxon>Clostridiaceae</taxon>
        <taxon>Clostridium</taxon>
    </lineage>
</organism>
<dbReference type="STRING" id="1533.SAMN05443638_101250"/>
<evidence type="ECO:0000313" key="4">
    <source>
        <dbReference type="Proteomes" id="UP000184035"/>
    </source>
</evidence>
<keyword evidence="2" id="KW-0732">Signal</keyword>
<reference evidence="3 4" key="1">
    <citation type="submission" date="2016-11" db="EMBL/GenBank/DDBJ databases">
        <authorList>
            <person name="Jaros S."/>
            <person name="Januszkiewicz K."/>
            <person name="Wedrychowicz H."/>
        </authorList>
    </citation>
    <scope>NUCLEOTIDE SEQUENCE [LARGE SCALE GENOMIC DNA]</scope>
    <source>
        <strain evidence="3 4">DSM 2631</strain>
    </source>
</reference>
<evidence type="ECO:0008006" key="5">
    <source>
        <dbReference type="Google" id="ProtNLM"/>
    </source>
</evidence>
<protein>
    <recommendedName>
        <fullName evidence="5">Adhesin domain-containing protein</fullName>
    </recommendedName>
</protein>
<evidence type="ECO:0000313" key="3">
    <source>
        <dbReference type="EMBL" id="SHE37511.1"/>
    </source>
</evidence>